<feature type="transmembrane region" description="Helical" evidence="2">
    <location>
        <begin position="603"/>
        <end position="626"/>
    </location>
</feature>
<feature type="compositionally biased region" description="Polar residues" evidence="1">
    <location>
        <begin position="1"/>
        <end position="13"/>
    </location>
</feature>
<keyword evidence="2" id="KW-0812">Transmembrane</keyword>
<comment type="caution">
    <text evidence="3">The sequence shown here is derived from an EMBL/GenBank/DDBJ whole genome shotgun (WGS) entry which is preliminary data.</text>
</comment>
<evidence type="ECO:0000313" key="3">
    <source>
        <dbReference type="EMBL" id="KAG5185223.1"/>
    </source>
</evidence>
<proteinExistence type="predicted"/>
<feature type="compositionally biased region" description="Low complexity" evidence="1">
    <location>
        <begin position="21"/>
        <end position="33"/>
    </location>
</feature>
<feature type="compositionally biased region" description="Pro residues" evidence="1">
    <location>
        <begin position="90"/>
        <end position="111"/>
    </location>
</feature>
<keyword evidence="2" id="KW-1133">Transmembrane helix</keyword>
<evidence type="ECO:0000256" key="1">
    <source>
        <dbReference type="SAM" id="MobiDB-lite"/>
    </source>
</evidence>
<feature type="region of interest" description="Disordered" evidence="1">
    <location>
        <begin position="1"/>
        <end position="65"/>
    </location>
</feature>
<accession>A0A835ZA99</accession>
<feature type="compositionally biased region" description="Low complexity" evidence="1">
    <location>
        <begin position="80"/>
        <end position="89"/>
    </location>
</feature>
<feature type="compositionally biased region" description="Low complexity" evidence="1">
    <location>
        <begin position="40"/>
        <end position="53"/>
    </location>
</feature>
<gene>
    <name evidence="3" type="ORF">JKP88DRAFT_255041</name>
</gene>
<organism evidence="3 4">
    <name type="scientific">Tribonema minus</name>
    <dbReference type="NCBI Taxonomy" id="303371"/>
    <lineage>
        <taxon>Eukaryota</taxon>
        <taxon>Sar</taxon>
        <taxon>Stramenopiles</taxon>
        <taxon>Ochrophyta</taxon>
        <taxon>PX clade</taxon>
        <taxon>Xanthophyceae</taxon>
        <taxon>Tribonematales</taxon>
        <taxon>Tribonemataceae</taxon>
        <taxon>Tribonema</taxon>
    </lineage>
</organism>
<name>A0A835ZA99_9STRA</name>
<evidence type="ECO:0000256" key="2">
    <source>
        <dbReference type="SAM" id="Phobius"/>
    </source>
</evidence>
<keyword evidence="4" id="KW-1185">Reference proteome</keyword>
<protein>
    <submittedName>
        <fullName evidence="3">Uncharacterized protein</fullName>
    </submittedName>
</protein>
<feature type="region of interest" description="Disordered" evidence="1">
    <location>
        <begin position="80"/>
        <end position="131"/>
    </location>
</feature>
<sequence>MEEQKLTSVPSGTDSDDQMQLPLPRRANLLPPLSADRSRNSSGLSGLDSSNTTVHERDRTSCQSQLSEIPHADHDIAAPSDTSAAAAAKPTPPPEGLPPDTPPASPPPPLAATPTAEHNGLPPLPNPNAKRPYSFILAERRAAQEAAAAATLKRAQTHGNNWSNTNSSARDSRQVEVLMLAAFLLSARASSAAVDRCYEDAVTDGLFGVHESYMQKVHQMRIFLDTTRHNIDVLNYLNAPTAENAQAVATLVDFVSESFQHTCTRHVAVTVPDVNVAAMLSAGTAAAALLQMEFFSVLDADKRVLIAAHNNNSVGAIYDPELHSVQSKHACKIRVALLRIMMQTACTACKRALRQGIVTSALQAAPLPVWTHSLLAYNVLIAADPPLYLDRESSLDQCRRKRSRKQASSRCRQTHARVTSAPPRAAIALHDADPNTMDAAVTPAPPIGYIVLGDIAKGSTTRRISASLEGLAGVYHAHQSFNMNLTSAAASAPSIWLTDSASGLLMMTSRYGAGAVAVQDSTMQGFTPFASDADHAMKMDAAARDPDADRPHINLIPPYRLSIRRFKWDGEVDAADSGIPPILMSRGVVMTSRHTADFMVSQWVRMALLVLADLATLVAMTWLFLAPLEAMGRRIRGGHSVDLPFLKSLTRRRRFVAAVAALALCSLAQGVNMRASNARNLAALVADRSAAEAGNVAVADRQSMDTAVRILNTMQVSTALQGYLNTSSPSAQQTAAVRRKLGALEETLSAEFGLLFDAAGAIVAANGSAYAYAQLYADDGVTGVVRDALATGARYMRSPISNFNSNPNHDPKLYADDGVMGVVRDALTTGARYMRSCCRCAGYGTLAPSVLPATPGSKYEIELWLCLCQHSAAAGAPPQHCTGAATPGSDCTCPDSKSPPKVPQPEERGRARARYTSLFTRAKVVAHGGEASDAGTRLAPQRTDSYTCRQLRLRAADRCPPPAGPRSGLTKASAFQAYGAVAREDRYYNTTPSSALHPSNVSIDGATEVLTRWAACPVWAGGPRAGGAPSGVLVTGSAMNSKTRTAEIANRMSAHGYTAVYYRTSAGAYQMATGIMRRADGAFDVDVPMPETGWLDALRDLDLWTRDEHFTVTAHARFRRYGNAKFVLSARCLSKDTVADRFGTSTQLRSWGGERADMCKGYLVQGLPWSVVVPLLGPSDDWQWAFVAMSVFKLLTMGFLCYRAYQPFSRIIVRNKGLHPQQLVLQYPRTAPSGGLSWAMNVFKKATDKALLLQALVVVCLRDSTGLTETVR</sequence>
<keyword evidence="2" id="KW-0472">Membrane</keyword>
<evidence type="ECO:0000313" key="4">
    <source>
        <dbReference type="Proteomes" id="UP000664859"/>
    </source>
</evidence>
<reference evidence="3" key="1">
    <citation type="submission" date="2021-02" db="EMBL/GenBank/DDBJ databases">
        <title>First Annotated Genome of the Yellow-green Alga Tribonema minus.</title>
        <authorList>
            <person name="Mahan K.M."/>
        </authorList>
    </citation>
    <scope>NUCLEOTIDE SEQUENCE</scope>
    <source>
        <strain evidence="3">UTEX B ZZ1240</strain>
    </source>
</reference>
<dbReference type="Proteomes" id="UP000664859">
    <property type="component" value="Unassembled WGS sequence"/>
</dbReference>
<dbReference type="AlphaFoldDB" id="A0A835ZA99"/>
<feature type="transmembrane region" description="Helical" evidence="2">
    <location>
        <begin position="655"/>
        <end position="671"/>
    </location>
</feature>
<dbReference type="EMBL" id="JAFCMP010000137">
    <property type="protein sequence ID" value="KAG5185223.1"/>
    <property type="molecule type" value="Genomic_DNA"/>
</dbReference>